<dbReference type="Pfam" id="PF00266">
    <property type="entry name" value="Aminotran_5"/>
    <property type="match status" value="1"/>
</dbReference>
<dbReference type="InterPro" id="IPR015424">
    <property type="entry name" value="PyrdxlP-dep_Trfase"/>
</dbReference>
<gene>
    <name evidence="11 14" type="primary">serC</name>
    <name evidence="14" type="ORF">ACFPM4_04990</name>
</gene>
<evidence type="ECO:0000259" key="13">
    <source>
        <dbReference type="Pfam" id="PF00266"/>
    </source>
</evidence>
<keyword evidence="7 11" id="KW-0663">Pyridoxal phosphate</keyword>
<dbReference type="PANTHER" id="PTHR43247">
    <property type="entry name" value="PHOSPHOSERINE AMINOTRANSFERASE"/>
    <property type="match status" value="1"/>
</dbReference>
<dbReference type="InterPro" id="IPR020578">
    <property type="entry name" value="Aminotrans_V_PyrdxlP_BS"/>
</dbReference>
<feature type="binding site" evidence="11">
    <location>
        <begin position="88"/>
        <end position="89"/>
    </location>
    <ligand>
        <name>pyridoxal 5'-phosphate</name>
        <dbReference type="ChEBI" id="CHEBI:597326"/>
    </ligand>
</feature>
<organism evidence="14 15">
    <name type="scientific">Lederbergia graminis</name>
    <dbReference type="NCBI Taxonomy" id="735518"/>
    <lineage>
        <taxon>Bacteria</taxon>
        <taxon>Bacillati</taxon>
        <taxon>Bacillota</taxon>
        <taxon>Bacilli</taxon>
        <taxon>Bacillales</taxon>
        <taxon>Bacillaceae</taxon>
        <taxon>Lederbergia</taxon>
    </lineage>
</organism>
<comment type="catalytic activity">
    <reaction evidence="9 11">
        <text>4-(phosphooxy)-L-threonine + 2-oxoglutarate = (R)-3-hydroxy-2-oxo-4-phosphooxybutanoate + L-glutamate</text>
        <dbReference type="Rhea" id="RHEA:16573"/>
        <dbReference type="ChEBI" id="CHEBI:16810"/>
        <dbReference type="ChEBI" id="CHEBI:29985"/>
        <dbReference type="ChEBI" id="CHEBI:58452"/>
        <dbReference type="ChEBI" id="CHEBI:58538"/>
        <dbReference type="EC" id="2.6.1.52"/>
    </reaction>
</comment>
<feature type="modified residue" description="N6-(pyridoxal phosphate)lysine" evidence="11">
    <location>
        <position position="208"/>
    </location>
</feature>
<dbReference type="EMBL" id="JBHSMC010000003">
    <property type="protein sequence ID" value="MFC5464111.1"/>
    <property type="molecule type" value="Genomic_DNA"/>
</dbReference>
<name>A0ABW0LFK5_9BACI</name>
<dbReference type="NCBIfam" id="NF003764">
    <property type="entry name" value="PRK05355.1"/>
    <property type="match status" value="1"/>
</dbReference>
<feature type="binding site" evidence="11">
    <location>
        <position position="184"/>
    </location>
    <ligand>
        <name>pyridoxal 5'-phosphate</name>
        <dbReference type="ChEBI" id="CHEBI:597326"/>
    </ligand>
</feature>
<evidence type="ECO:0000313" key="15">
    <source>
        <dbReference type="Proteomes" id="UP001596147"/>
    </source>
</evidence>
<protein>
    <recommendedName>
        <fullName evidence="11">Phosphoserine aminotransferase</fullName>
        <ecNumber evidence="11">2.6.1.52</ecNumber>
    </recommendedName>
    <alternativeName>
        <fullName evidence="11">Phosphohydroxythreonine aminotransferase</fullName>
        <shortName evidence="11">PSAT</shortName>
    </alternativeName>
</protein>
<feature type="binding site" evidence="11">
    <location>
        <position position="207"/>
    </location>
    <ligand>
        <name>pyridoxal 5'-phosphate</name>
        <dbReference type="ChEBI" id="CHEBI:597326"/>
    </ligand>
</feature>
<feature type="binding site" evidence="11">
    <location>
        <begin position="249"/>
        <end position="250"/>
    </location>
    <ligand>
        <name>pyridoxal 5'-phosphate</name>
        <dbReference type="ChEBI" id="CHEBI:597326"/>
    </ligand>
</feature>
<evidence type="ECO:0000256" key="5">
    <source>
        <dbReference type="ARBA" id="ARBA00022605"/>
    </source>
</evidence>
<dbReference type="EC" id="2.6.1.52" evidence="11"/>
<comment type="subcellular location">
    <subcellularLocation>
        <location evidence="11">Cytoplasm</location>
    </subcellularLocation>
</comment>
<evidence type="ECO:0000313" key="14">
    <source>
        <dbReference type="EMBL" id="MFC5464111.1"/>
    </source>
</evidence>
<feature type="binding site" evidence="11">
    <location>
        <position position="54"/>
    </location>
    <ligand>
        <name>L-glutamate</name>
        <dbReference type="ChEBI" id="CHEBI:29985"/>
    </ligand>
</feature>
<keyword evidence="6 11" id="KW-0808">Transferase</keyword>
<dbReference type="HAMAP" id="MF_00160">
    <property type="entry name" value="SerC_aminotrans_5"/>
    <property type="match status" value="1"/>
</dbReference>
<keyword evidence="5 11" id="KW-0028">Amino-acid biosynthesis</keyword>
<keyword evidence="8 11" id="KW-0718">Serine biosynthesis</keyword>
<dbReference type="InterPro" id="IPR015422">
    <property type="entry name" value="PyrdxlP-dep_Trfase_small"/>
</dbReference>
<feature type="binding site" evidence="11">
    <location>
        <position position="164"/>
    </location>
    <ligand>
        <name>pyridoxal 5'-phosphate</name>
        <dbReference type="ChEBI" id="CHEBI:597326"/>
    </ligand>
</feature>
<dbReference type="SUPFAM" id="SSF53383">
    <property type="entry name" value="PLP-dependent transferases"/>
    <property type="match status" value="1"/>
</dbReference>
<dbReference type="Proteomes" id="UP001596147">
    <property type="component" value="Unassembled WGS sequence"/>
</dbReference>
<comment type="subunit">
    <text evidence="11">Homodimer.</text>
</comment>
<proteinExistence type="inferred from homology"/>
<comment type="pathway">
    <text evidence="2 11 12">Amino-acid biosynthesis; L-serine biosynthesis; L-serine from 3-phospho-D-glycerate: step 2/3.</text>
</comment>
<dbReference type="RefSeq" id="WP_382348466.1">
    <property type="nucleotide sequence ID" value="NZ_JBHSMC010000003.1"/>
</dbReference>
<evidence type="ECO:0000256" key="1">
    <source>
        <dbReference type="ARBA" id="ARBA00003483"/>
    </source>
</evidence>
<dbReference type="InterPro" id="IPR000192">
    <property type="entry name" value="Aminotrans_V_dom"/>
</dbReference>
<evidence type="ECO:0000256" key="2">
    <source>
        <dbReference type="ARBA" id="ARBA00005099"/>
    </source>
</evidence>
<comment type="caution">
    <text evidence="11">Lacks conserved residue(s) required for the propagation of feature annotation.</text>
</comment>
<evidence type="ECO:0000256" key="11">
    <source>
        <dbReference type="HAMAP-Rule" id="MF_00160"/>
    </source>
</evidence>
<dbReference type="InterPro" id="IPR015421">
    <property type="entry name" value="PyrdxlP-dep_Trfase_major"/>
</dbReference>
<comment type="cofactor">
    <cofactor evidence="11">
        <name>pyridoxal 5'-phosphate</name>
        <dbReference type="ChEBI" id="CHEBI:597326"/>
    </cofactor>
    <text evidence="11">Binds 1 pyridoxal phosphate per subunit.</text>
</comment>
<comment type="catalytic activity">
    <reaction evidence="10 11 12">
        <text>O-phospho-L-serine + 2-oxoglutarate = 3-phosphooxypyruvate + L-glutamate</text>
        <dbReference type="Rhea" id="RHEA:14329"/>
        <dbReference type="ChEBI" id="CHEBI:16810"/>
        <dbReference type="ChEBI" id="CHEBI:18110"/>
        <dbReference type="ChEBI" id="CHEBI:29985"/>
        <dbReference type="ChEBI" id="CHEBI:57524"/>
        <dbReference type="EC" id="2.6.1.52"/>
    </reaction>
</comment>
<dbReference type="NCBIfam" id="TIGR01364">
    <property type="entry name" value="serC_1"/>
    <property type="match status" value="1"/>
</dbReference>
<evidence type="ECO:0000256" key="6">
    <source>
        <dbReference type="ARBA" id="ARBA00022679"/>
    </source>
</evidence>
<reference evidence="15" key="1">
    <citation type="journal article" date="2019" name="Int. J. Syst. Evol. Microbiol.">
        <title>The Global Catalogue of Microorganisms (GCM) 10K type strain sequencing project: providing services to taxonomists for standard genome sequencing and annotation.</title>
        <authorList>
            <consortium name="The Broad Institute Genomics Platform"/>
            <consortium name="The Broad Institute Genome Sequencing Center for Infectious Disease"/>
            <person name="Wu L."/>
            <person name="Ma J."/>
        </authorList>
    </citation>
    <scope>NUCLEOTIDE SEQUENCE [LARGE SCALE GENOMIC DNA]</scope>
    <source>
        <strain evidence="15">CGMCC 1.12237</strain>
    </source>
</reference>
<dbReference type="PROSITE" id="PS00595">
    <property type="entry name" value="AA_TRANSFER_CLASS_5"/>
    <property type="match status" value="1"/>
</dbReference>
<keyword evidence="11" id="KW-0963">Cytoplasm</keyword>
<dbReference type="Gene3D" id="3.90.1150.10">
    <property type="entry name" value="Aspartate Aminotransferase, domain 1"/>
    <property type="match status" value="1"/>
</dbReference>
<comment type="caution">
    <text evidence="14">The sequence shown here is derived from an EMBL/GenBank/DDBJ whole genome shotgun (WGS) entry which is preliminary data.</text>
</comment>
<evidence type="ECO:0000256" key="10">
    <source>
        <dbReference type="ARBA" id="ARBA00049007"/>
    </source>
</evidence>
<sequence>MSIFGVILLEQRIQRTYNFNAGPSALPLEVLEKAQKELVDFRGNGMSVMELSHRSATFEEVHNEAISRLKNLFSIPDNYEILFLQGGASLQFSMIPMNFLQSGQQAAYIMTGSWSEKAIKEAKLFGEPYEVASTKDENYNRIPSLSELNFHDNDAYVHLTSNNTIYGTQWQEFPDTGDVPLIADMSSDIMSKPVDVSKFGIIYAGAQKNLGPSGVTVVIIRKDLIEKGNQQVPTMLKYSTHSKSNSLYNTPPTFGIYMLGEVLRWVEENGGLEAIEKKNTEKAKLIYDVIDESNGFYKGHAEKDSRSLMNITFNLQSEELEKKFLAEAKARGFVGLNGHRSVGGCRASTYNAVPYEACKALADLMKEFQQANQ</sequence>
<evidence type="ECO:0000256" key="4">
    <source>
        <dbReference type="ARBA" id="ARBA00022576"/>
    </source>
</evidence>
<evidence type="ECO:0000256" key="12">
    <source>
        <dbReference type="RuleBase" id="RU004505"/>
    </source>
</evidence>
<evidence type="ECO:0000256" key="3">
    <source>
        <dbReference type="ARBA" id="ARBA00006904"/>
    </source>
</evidence>
<keyword evidence="4 11" id="KW-0032">Aminotransferase</keyword>
<feature type="binding site" evidence="11">
    <location>
        <position position="114"/>
    </location>
    <ligand>
        <name>pyridoxal 5'-phosphate</name>
        <dbReference type="ChEBI" id="CHEBI:597326"/>
    </ligand>
</feature>
<dbReference type="CDD" id="cd00611">
    <property type="entry name" value="PSAT_like"/>
    <property type="match status" value="1"/>
</dbReference>
<keyword evidence="15" id="KW-1185">Reference proteome</keyword>
<evidence type="ECO:0000256" key="9">
    <source>
        <dbReference type="ARBA" id="ARBA00047630"/>
    </source>
</evidence>
<accession>A0ABW0LFK5</accession>
<comment type="similarity">
    <text evidence="3 11">Belongs to the class-V pyridoxal-phosphate-dependent aminotransferase family. SerC subfamily.</text>
</comment>
<dbReference type="InterPro" id="IPR022278">
    <property type="entry name" value="Pser_aminoTfrase"/>
</dbReference>
<evidence type="ECO:0000256" key="7">
    <source>
        <dbReference type="ARBA" id="ARBA00022898"/>
    </source>
</evidence>
<dbReference type="PANTHER" id="PTHR43247:SF1">
    <property type="entry name" value="PHOSPHOSERINE AMINOTRANSFERASE"/>
    <property type="match status" value="1"/>
</dbReference>
<comment type="function">
    <text evidence="1 11">Catalyzes the reversible conversion of 3-phosphohydroxypyruvate to phosphoserine and of 3-hydroxy-2-oxo-4-phosphonooxybutanoate to phosphohydroxythreonine.</text>
</comment>
<evidence type="ECO:0000256" key="8">
    <source>
        <dbReference type="ARBA" id="ARBA00023299"/>
    </source>
</evidence>
<dbReference type="Gene3D" id="3.40.640.10">
    <property type="entry name" value="Type I PLP-dependent aspartate aminotransferase-like (Major domain)"/>
    <property type="match status" value="1"/>
</dbReference>
<feature type="domain" description="Aminotransferase class V" evidence="13">
    <location>
        <begin position="16"/>
        <end position="356"/>
    </location>
</feature>
<dbReference type="GO" id="GO:0004648">
    <property type="term" value="F:O-phospho-L-serine:2-oxoglutarate aminotransferase activity"/>
    <property type="evidence" value="ECO:0007669"/>
    <property type="project" value="UniProtKB-EC"/>
</dbReference>
<dbReference type="PIRSF" id="PIRSF000525">
    <property type="entry name" value="SerC"/>
    <property type="match status" value="1"/>
</dbReference>